<feature type="transmembrane region" description="Helical" evidence="4">
    <location>
        <begin position="470"/>
        <end position="489"/>
    </location>
</feature>
<keyword evidence="4" id="KW-0472">Membrane</keyword>
<dbReference type="PRINTS" id="PR00463">
    <property type="entry name" value="EP450I"/>
</dbReference>
<sequence length="923" mass="106204">MMTLWKDYKKGQVLGFTHCLDLQMELSVAKLPSTPLFLCLVLPLFTLMIWLKLQRNGRKRLKLPPSPPKLPFIGNIHQLGKLPHRSLRDLSRKYGSLLLLQLGHNQTLVVSSADMVKEIVKNHDVAFSDRPSTTAANILFYGCTDVAFAPYGEYWRQARKVCVTELLTLRRVNSFQFLRDDEVEVTIDKLRRASFKGEAVNLTELLMVASNNQISRSALGRKFDDEDGKSKFGLLGRRLLILMMTFCVGDMFPYLKWVDVLRGLTSSLKQVKNEFDTFFDQIREEDRSSQNNGERDFFSILLKLQENGLLEVDLTPDNIKAIILDMFLAGTDTTSTTLEWVMAELMKNPNVMKKVQKEIRNVVGKKAKIDMKDVDEMNYLKCVIKETLRLHPAVPLLVPRRTTSKINIGGYDIPSNIMVFFNSWAIHRDPEVWEKPEEFIPERFEKSSDDFKSQDFEYIPFGFGRRGCPGMAFAVAFIVDLVANLLYWFDWKLPDGENAENLDMDEGHGLTVFKKAPLRVFPIFRNFESQVDRMELSVAKLPSTPLFLCFVLPLFTLMIWLKLQTNGRKRLKLPPSPLKLPLPHRSLRDLSRKYGSLLLLQLGHNQTLVVSSADMVKEIVKNHDVAFSDRPSTTAANIFFYGCTDVAFALYGEYWRQARKVRVTELLSLRRVNTFQFLRDDEVEVTIDKLRRASFKGEAVNLTELLMVASNNLDMFVGGTGTTSTMLEWEMAELMKNPNVMKKFQKEIRNVVGKKAKIDMKDVDEMNYLKCVIKETLRLHPAVPLLIPGRTTSKINLGGYDIPSNITVFFNSWAIHRDPEVWEKPEEFIPERFEKSSSDFKNQDFEYIPFGFGRRGRPGMAFAVAFIVDLVANLLYWFDWKLPDGEIAENLDMDEVYGLTVFKKAPLRVFPIFRNFESEVDRV</sequence>
<dbReference type="PRINTS" id="PR00385">
    <property type="entry name" value="P450"/>
</dbReference>
<dbReference type="PANTHER" id="PTHR47955">
    <property type="entry name" value="CYTOCHROME P450 FAMILY 71 PROTEIN"/>
    <property type="match status" value="1"/>
</dbReference>
<evidence type="ECO:0000256" key="4">
    <source>
        <dbReference type="SAM" id="Phobius"/>
    </source>
</evidence>
<dbReference type="SUPFAM" id="SSF48264">
    <property type="entry name" value="Cytochrome P450"/>
    <property type="match status" value="2"/>
</dbReference>
<dbReference type="InterPro" id="IPR002401">
    <property type="entry name" value="Cyt_P450_E_grp-I"/>
</dbReference>
<evidence type="ECO:0000313" key="5">
    <source>
        <dbReference type="EMBL" id="KAK5777158.1"/>
    </source>
</evidence>
<dbReference type="InterPro" id="IPR017972">
    <property type="entry name" value="Cyt_P450_CS"/>
</dbReference>
<dbReference type="CDD" id="cd11072">
    <property type="entry name" value="CYP71-like"/>
    <property type="match status" value="1"/>
</dbReference>
<reference evidence="5 6" key="1">
    <citation type="submission" date="2023-03" db="EMBL/GenBank/DDBJ databases">
        <title>WGS of Gossypium arboreum.</title>
        <authorList>
            <person name="Yu D."/>
        </authorList>
    </citation>
    <scope>NUCLEOTIDE SEQUENCE [LARGE SCALE GENOMIC DNA]</scope>
    <source>
        <tissue evidence="5">Leaf</tissue>
    </source>
</reference>
<name>A0ABR0MT61_GOSAR</name>
<dbReference type="InterPro" id="IPR001128">
    <property type="entry name" value="Cyt_P450"/>
</dbReference>
<proteinExistence type="inferred from homology"/>
<evidence type="ECO:0008006" key="7">
    <source>
        <dbReference type="Google" id="ProtNLM"/>
    </source>
</evidence>
<gene>
    <name evidence="5" type="ORF">PVK06_045125</name>
</gene>
<dbReference type="PANTHER" id="PTHR47955:SF15">
    <property type="entry name" value="CYTOCHROME P450 71A2-LIKE"/>
    <property type="match status" value="1"/>
</dbReference>
<organism evidence="5 6">
    <name type="scientific">Gossypium arboreum</name>
    <name type="common">Tree cotton</name>
    <name type="synonym">Gossypium nanking</name>
    <dbReference type="NCBI Taxonomy" id="29729"/>
    <lineage>
        <taxon>Eukaryota</taxon>
        <taxon>Viridiplantae</taxon>
        <taxon>Streptophyta</taxon>
        <taxon>Embryophyta</taxon>
        <taxon>Tracheophyta</taxon>
        <taxon>Spermatophyta</taxon>
        <taxon>Magnoliopsida</taxon>
        <taxon>eudicotyledons</taxon>
        <taxon>Gunneridae</taxon>
        <taxon>Pentapetalae</taxon>
        <taxon>rosids</taxon>
        <taxon>malvids</taxon>
        <taxon>Malvales</taxon>
        <taxon>Malvaceae</taxon>
        <taxon>Malvoideae</taxon>
        <taxon>Gossypium</taxon>
    </lineage>
</organism>
<comment type="similarity">
    <text evidence="1">Belongs to the cytochrome P450 family.</text>
</comment>
<feature type="transmembrane region" description="Helical" evidence="4">
    <location>
        <begin position="34"/>
        <end position="53"/>
    </location>
</feature>
<dbReference type="PROSITE" id="PS00086">
    <property type="entry name" value="CYTOCHROME_P450"/>
    <property type="match status" value="1"/>
</dbReference>
<accession>A0ABR0MT61</accession>
<evidence type="ECO:0000256" key="3">
    <source>
        <dbReference type="ARBA" id="ARBA00023004"/>
    </source>
</evidence>
<keyword evidence="4" id="KW-1133">Transmembrane helix</keyword>
<keyword evidence="2" id="KW-0479">Metal-binding</keyword>
<dbReference type="Proteomes" id="UP001358586">
    <property type="component" value="Chromosome 12"/>
</dbReference>
<dbReference type="EMBL" id="JARKNE010000012">
    <property type="protein sequence ID" value="KAK5777158.1"/>
    <property type="molecule type" value="Genomic_DNA"/>
</dbReference>
<evidence type="ECO:0000313" key="6">
    <source>
        <dbReference type="Proteomes" id="UP001358586"/>
    </source>
</evidence>
<evidence type="ECO:0000256" key="1">
    <source>
        <dbReference type="ARBA" id="ARBA00010617"/>
    </source>
</evidence>
<evidence type="ECO:0000256" key="2">
    <source>
        <dbReference type="ARBA" id="ARBA00022723"/>
    </source>
</evidence>
<comment type="caution">
    <text evidence="5">The sequence shown here is derived from an EMBL/GenBank/DDBJ whole genome shotgun (WGS) entry which is preliminary data.</text>
</comment>
<protein>
    <recommendedName>
        <fullName evidence="7">Cytochrome P450 71A1-like</fullName>
    </recommendedName>
</protein>
<dbReference type="Gene3D" id="1.10.630.10">
    <property type="entry name" value="Cytochrome P450"/>
    <property type="match status" value="3"/>
</dbReference>
<keyword evidence="6" id="KW-1185">Reference proteome</keyword>
<feature type="transmembrane region" description="Helical" evidence="4">
    <location>
        <begin position="859"/>
        <end position="878"/>
    </location>
</feature>
<feature type="transmembrane region" description="Helical" evidence="4">
    <location>
        <begin position="544"/>
        <end position="563"/>
    </location>
</feature>
<keyword evidence="4" id="KW-0812">Transmembrane</keyword>
<dbReference type="Pfam" id="PF00067">
    <property type="entry name" value="p450"/>
    <property type="match status" value="3"/>
</dbReference>
<keyword evidence="3" id="KW-0408">Iron</keyword>
<dbReference type="InterPro" id="IPR036396">
    <property type="entry name" value="Cyt_P450_sf"/>
</dbReference>